<keyword evidence="1" id="KW-0808">Transferase</keyword>
<sequence>MWTDIETDITQATGRQFTIGDRQSIGGGCINQVYSIANSLASSSTLDRSDRYFIKLNQASLIEMFVAEAKGLLEIAATATIKVPIPICWGTSGDRSYLVLEYLDLTTRVNDRNWSELGSDLAKLHRHQITHKSVFGWHVNNTIGSTPQINTWEEDWASFFTHNRIGYQLELARRKGGNFAKATALLSVIPKLLNGHQTQPSLVHGDLWGGNASFTSTGIPIIYDPATYWGDREVDLALTELFGGFPTAFYQGYDRVYPLAPGYSQRKVLYNLYHILNHYNLFGGSYYTQAERSIDTILKCV</sequence>
<accession>A0A2T1GKX8</accession>
<dbReference type="OrthoDB" id="5291879at2"/>
<organism evidence="2 3">
    <name type="scientific">Chamaesiphon polymorphus CCALA 037</name>
    <dbReference type="NCBI Taxonomy" id="2107692"/>
    <lineage>
        <taxon>Bacteria</taxon>
        <taxon>Bacillati</taxon>
        <taxon>Cyanobacteriota</taxon>
        <taxon>Cyanophyceae</taxon>
        <taxon>Gomontiellales</taxon>
        <taxon>Chamaesiphonaceae</taxon>
        <taxon>Chamaesiphon</taxon>
    </lineage>
</organism>
<dbReference type="Gene3D" id="3.30.200.20">
    <property type="entry name" value="Phosphorylase Kinase, domain 1"/>
    <property type="match status" value="1"/>
</dbReference>
<dbReference type="PANTHER" id="PTHR12149">
    <property type="entry name" value="FRUCTOSAMINE 3 KINASE-RELATED PROTEIN"/>
    <property type="match status" value="1"/>
</dbReference>
<dbReference type="SUPFAM" id="SSF56112">
    <property type="entry name" value="Protein kinase-like (PK-like)"/>
    <property type="match status" value="1"/>
</dbReference>
<protein>
    <recommendedName>
        <fullName evidence="4">Fructosamine kinase family protein</fullName>
    </recommendedName>
</protein>
<proteinExistence type="inferred from homology"/>
<evidence type="ECO:0000256" key="1">
    <source>
        <dbReference type="PIRNR" id="PIRNR006221"/>
    </source>
</evidence>
<dbReference type="Proteomes" id="UP000238937">
    <property type="component" value="Unassembled WGS sequence"/>
</dbReference>
<keyword evidence="3" id="KW-1185">Reference proteome</keyword>
<dbReference type="PIRSF" id="PIRSF006221">
    <property type="entry name" value="Ketosamine-3-kinase"/>
    <property type="match status" value="1"/>
</dbReference>
<dbReference type="Pfam" id="PF03881">
    <property type="entry name" value="Fructosamin_kin"/>
    <property type="match status" value="1"/>
</dbReference>
<dbReference type="Gene3D" id="3.90.1200.10">
    <property type="match status" value="1"/>
</dbReference>
<dbReference type="EMBL" id="PVWO01000033">
    <property type="protein sequence ID" value="PSB58505.1"/>
    <property type="molecule type" value="Genomic_DNA"/>
</dbReference>
<evidence type="ECO:0008006" key="4">
    <source>
        <dbReference type="Google" id="ProtNLM"/>
    </source>
</evidence>
<gene>
    <name evidence="2" type="ORF">C7B77_04550</name>
</gene>
<evidence type="ECO:0000313" key="2">
    <source>
        <dbReference type="EMBL" id="PSB58505.1"/>
    </source>
</evidence>
<reference evidence="2 3" key="1">
    <citation type="submission" date="2018-03" db="EMBL/GenBank/DDBJ databases">
        <title>The ancient ancestry and fast evolution of plastids.</title>
        <authorList>
            <person name="Moore K.R."/>
            <person name="Magnabosco C."/>
            <person name="Momper L."/>
            <person name="Gold D.A."/>
            <person name="Bosak T."/>
            <person name="Fournier G.P."/>
        </authorList>
    </citation>
    <scope>NUCLEOTIDE SEQUENCE [LARGE SCALE GENOMIC DNA]</scope>
    <source>
        <strain evidence="2 3">CCALA 037</strain>
    </source>
</reference>
<dbReference type="PANTHER" id="PTHR12149:SF8">
    <property type="entry name" value="PROTEIN-RIBULOSAMINE 3-KINASE"/>
    <property type="match status" value="1"/>
</dbReference>
<evidence type="ECO:0000313" key="3">
    <source>
        <dbReference type="Proteomes" id="UP000238937"/>
    </source>
</evidence>
<comment type="caution">
    <text evidence="2">The sequence shown here is derived from an EMBL/GenBank/DDBJ whole genome shotgun (WGS) entry which is preliminary data.</text>
</comment>
<dbReference type="InterPro" id="IPR016477">
    <property type="entry name" value="Fructo-/Ketosamine-3-kinase"/>
</dbReference>
<comment type="similarity">
    <text evidence="1">Belongs to the fructosamine kinase family.</text>
</comment>
<name>A0A2T1GKX8_9CYAN</name>
<dbReference type="InterPro" id="IPR011009">
    <property type="entry name" value="Kinase-like_dom_sf"/>
</dbReference>
<keyword evidence="1" id="KW-0418">Kinase</keyword>
<dbReference type="AlphaFoldDB" id="A0A2T1GKX8"/>
<dbReference type="GO" id="GO:0016301">
    <property type="term" value="F:kinase activity"/>
    <property type="evidence" value="ECO:0007669"/>
    <property type="project" value="UniProtKB-UniRule"/>
</dbReference>